<dbReference type="Gene3D" id="3.30.450.350">
    <property type="entry name" value="CHASE domain"/>
    <property type="match status" value="1"/>
</dbReference>
<evidence type="ECO:0000256" key="4">
    <source>
        <dbReference type="ARBA" id="ARBA00012438"/>
    </source>
</evidence>
<dbReference type="GO" id="GO:0005524">
    <property type="term" value="F:ATP binding"/>
    <property type="evidence" value="ECO:0007669"/>
    <property type="project" value="UniProtKB-KW"/>
</dbReference>
<evidence type="ECO:0000256" key="13">
    <source>
        <dbReference type="ARBA" id="ARBA00023136"/>
    </source>
</evidence>
<evidence type="ECO:0000259" key="16">
    <source>
        <dbReference type="PROSITE" id="PS50109"/>
    </source>
</evidence>
<comment type="caution">
    <text evidence="19">The sequence shown here is derived from an EMBL/GenBank/DDBJ whole genome shotgun (WGS) entry which is preliminary data.</text>
</comment>
<dbReference type="EC" id="2.7.13.3" evidence="4"/>
<dbReference type="SUPFAM" id="SSF55874">
    <property type="entry name" value="ATPase domain of HSP90 chaperone/DNA topoisomerase II/histidine kinase"/>
    <property type="match status" value="1"/>
</dbReference>
<evidence type="ECO:0000256" key="1">
    <source>
        <dbReference type="ARBA" id="ARBA00000085"/>
    </source>
</evidence>
<dbReference type="InterPro" id="IPR003594">
    <property type="entry name" value="HATPase_dom"/>
</dbReference>
<dbReference type="Proteomes" id="UP000655044">
    <property type="component" value="Unassembled WGS sequence"/>
</dbReference>
<dbReference type="AlphaFoldDB" id="A0A8J3S7R6"/>
<name>A0A8J3S7R6_PLARO</name>
<dbReference type="InterPro" id="IPR050351">
    <property type="entry name" value="BphY/WalK/GraS-like"/>
</dbReference>
<evidence type="ECO:0000256" key="15">
    <source>
        <dbReference type="SAM" id="Phobius"/>
    </source>
</evidence>
<evidence type="ECO:0000256" key="8">
    <source>
        <dbReference type="ARBA" id="ARBA00022741"/>
    </source>
</evidence>
<dbReference type="Pfam" id="PF00512">
    <property type="entry name" value="HisKA"/>
    <property type="match status" value="1"/>
</dbReference>
<dbReference type="EMBL" id="BOOI01000061">
    <property type="protein sequence ID" value="GIH87552.1"/>
    <property type="molecule type" value="Genomic_DNA"/>
</dbReference>
<dbReference type="InterPro" id="IPR000014">
    <property type="entry name" value="PAS"/>
</dbReference>
<dbReference type="SUPFAM" id="SSF55785">
    <property type="entry name" value="PYP-like sensor domain (PAS domain)"/>
    <property type="match status" value="2"/>
</dbReference>
<evidence type="ECO:0000256" key="2">
    <source>
        <dbReference type="ARBA" id="ARBA00004141"/>
    </source>
</evidence>
<feature type="domain" description="Histidine kinase" evidence="16">
    <location>
        <begin position="665"/>
        <end position="882"/>
    </location>
</feature>
<evidence type="ECO:0000256" key="11">
    <source>
        <dbReference type="ARBA" id="ARBA00022989"/>
    </source>
</evidence>
<dbReference type="InterPro" id="IPR005467">
    <property type="entry name" value="His_kinase_dom"/>
</dbReference>
<gene>
    <name evidence="19" type="ORF">Pro02_59600</name>
</gene>
<dbReference type="PRINTS" id="PR00344">
    <property type="entry name" value="BCTRLSENSOR"/>
</dbReference>
<dbReference type="Pfam" id="PF03924">
    <property type="entry name" value="CHASE"/>
    <property type="match status" value="1"/>
</dbReference>
<dbReference type="InterPro" id="IPR004358">
    <property type="entry name" value="Sig_transdc_His_kin-like_C"/>
</dbReference>
<feature type="domain" description="PAS" evidence="17">
    <location>
        <begin position="373"/>
        <end position="410"/>
    </location>
</feature>
<dbReference type="GO" id="GO:0000156">
    <property type="term" value="F:phosphorelay response regulator activity"/>
    <property type="evidence" value="ECO:0007669"/>
    <property type="project" value="TreeGrafter"/>
</dbReference>
<dbReference type="GO" id="GO:0030295">
    <property type="term" value="F:protein kinase activator activity"/>
    <property type="evidence" value="ECO:0007669"/>
    <property type="project" value="TreeGrafter"/>
</dbReference>
<reference evidence="19" key="1">
    <citation type="submission" date="2021-01" db="EMBL/GenBank/DDBJ databases">
        <title>Whole genome shotgun sequence of Planobispora rosea NBRC 15558.</title>
        <authorList>
            <person name="Komaki H."/>
            <person name="Tamura T."/>
        </authorList>
    </citation>
    <scope>NUCLEOTIDE SEQUENCE</scope>
    <source>
        <strain evidence="19">NBRC 15558</strain>
    </source>
</reference>
<keyword evidence="9" id="KW-0418">Kinase</keyword>
<dbReference type="InterPro" id="IPR036097">
    <property type="entry name" value="HisK_dim/P_sf"/>
</dbReference>
<dbReference type="InterPro" id="IPR042240">
    <property type="entry name" value="CHASE_sf"/>
</dbReference>
<dbReference type="GO" id="GO:0005886">
    <property type="term" value="C:plasma membrane"/>
    <property type="evidence" value="ECO:0007669"/>
    <property type="project" value="UniProtKB-SubCell"/>
</dbReference>
<keyword evidence="8" id="KW-0547">Nucleotide-binding</keyword>
<keyword evidence="10" id="KW-0067">ATP-binding</keyword>
<dbReference type="SMART" id="SM00387">
    <property type="entry name" value="HATPase_c"/>
    <property type="match status" value="1"/>
</dbReference>
<comment type="catalytic activity">
    <reaction evidence="1">
        <text>ATP + protein L-histidine = ADP + protein N-phospho-L-histidine.</text>
        <dbReference type="EC" id="2.7.13.3"/>
    </reaction>
</comment>
<evidence type="ECO:0000256" key="3">
    <source>
        <dbReference type="ARBA" id="ARBA00004236"/>
    </source>
</evidence>
<keyword evidence="20" id="KW-1185">Reference proteome</keyword>
<dbReference type="GO" id="GO:0007234">
    <property type="term" value="P:osmosensory signaling via phosphorelay pathway"/>
    <property type="evidence" value="ECO:0007669"/>
    <property type="project" value="TreeGrafter"/>
</dbReference>
<evidence type="ECO:0000256" key="9">
    <source>
        <dbReference type="ARBA" id="ARBA00022777"/>
    </source>
</evidence>
<dbReference type="PROSITE" id="PS50113">
    <property type="entry name" value="PAC"/>
    <property type="match status" value="1"/>
</dbReference>
<dbReference type="GO" id="GO:0000155">
    <property type="term" value="F:phosphorelay sensor kinase activity"/>
    <property type="evidence" value="ECO:0007669"/>
    <property type="project" value="InterPro"/>
</dbReference>
<evidence type="ECO:0000256" key="12">
    <source>
        <dbReference type="ARBA" id="ARBA00023012"/>
    </source>
</evidence>
<dbReference type="InterPro" id="IPR006189">
    <property type="entry name" value="CHASE_dom"/>
</dbReference>
<sequence length="882" mass="92941">MWNVIKGETGRTVRPSGVLAVLAALLVAITGTGLSVGAGVALRTVQQRAADEAVSRRMELAGAAVAAESGRYVDTMRMIAASAGTIRPLTRTGFTQAVQPLEKMGLIGATSITFMVAATDEQIPRLRATWRDRGAADLGPGVTDPGHEREYEQQHEHIFPVFNHPLAGFAAPADGTALSPAATQALIEARHSGQVTISDSYVPSRDALLPPHRQQRSFVLAAPVHGPPPAAGSPRPFLGWILMEVRGQDFIGATLQHVTHGSADVRLRAHHSDGTDVTVTTLKAAGDGTRDLRRTGQVRVAQRHWQLELSATSAHLPGTHSALPVIVTGAGVVASALLAALTFALAGSRARARAQVVEATAELRAAEEASSRQAALLSAVLDSVSDGVSVIDEHGAFLLHNPAAKTILGIPSTNDRIGTWQRHYGIFTADGEDPFPTEQLPLVRALAGESAEQVPMMIRNLGHPDGVIISVSARPLDAAAGQAGAVAVFHDITAVREREDKLAATSAALHEELARHEADQAELRATRDELVAQKAYLTQILDAINVSVMTVDTGGRLVHGNRIARAVLPAGDAPTLTEIAAKLDMAYPDDKLMPVEETPLARALRAEKVNAVEALVAVPDGTRRAVMVHAQPLHHDGQIVGAVASAFDITALREREAELAAFAGIVAHDLKRPLAAVRGFAELVHESLSDQVGLDEQVLHLERVVAATWRMSRLIDDLLTYATARDAPLALAPLRLGTLVREVVDEHLAAAAAVPSAPMPQVYIGSLPAIRADAALIRQLVDNLVGNAIKYTPPGRAAHVDVTAHPAGDGWVRLEVTDRGIGIPPSEHQAIFASFHRVATAYSGTGLGLAICQRIAERHGGTIAAGDNPGGGARFSVTLPAA</sequence>
<evidence type="ECO:0000313" key="19">
    <source>
        <dbReference type="EMBL" id="GIH87552.1"/>
    </source>
</evidence>
<keyword evidence="11 15" id="KW-1133">Transmembrane helix</keyword>
<dbReference type="SMART" id="SM00388">
    <property type="entry name" value="HisKA"/>
    <property type="match status" value="1"/>
</dbReference>
<dbReference type="SUPFAM" id="SSF47384">
    <property type="entry name" value="Homodimeric domain of signal transducing histidine kinase"/>
    <property type="match status" value="1"/>
</dbReference>
<protein>
    <recommendedName>
        <fullName evidence="14">Sensor-like histidine kinase SenX3</fullName>
        <ecNumber evidence="4">2.7.13.3</ecNumber>
    </recommendedName>
</protein>
<dbReference type="Pfam" id="PF12860">
    <property type="entry name" value="PAS_7"/>
    <property type="match status" value="1"/>
</dbReference>
<evidence type="ECO:0000256" key="6">
    <source>
        <dbReference type="ARBA" id="ARBA00022679"/>
    </source>
</evidence>
<dbReference type="Pfam" id="PF08448">
    <property type="entry name" value="PAS_4"/>
    <property type="match status" value="1"/>
</dbReference>
<proteinExistence type="predicted"/>
<evidence type="ECO:0000256" key="5">
    <source>
        <dbReference type="ARBA" id="ARBA00022553"/>
    </source>
</evidence>
<feature type="domain" description="PAC" evidence="18">
    <location>
        <begin position="610"/>
        <end position="661"/>
    </location>
</feature>
<dbReference type="PROSITE" id="PS50112">
    <property type="entry name" value="PAS"/>
    <property type="match status" value="1"/>
</dbReference>
<dbReference type="InterPro" id="IPR000700">
    <property type="entry name" value="PAS-assoc_C"/>
</dbReference>
<evidence type="ECO:0000313" key="20">
    <source>
        <dbReference type="Proteomes" id="UP000655044"/>
    </source>
</evidence>
<dbReference type="InterPro" id="IPR013656">
    <property type="entry name" value="PAS_4"/>
</dbReference>
<dbReference type="CDD" id="cd00075">
    <property type="entry name" value="HATPase"/>
    <property type="match status" value="1"/>
</dbReference>
<keyword evidence="6" id="KW-0808">Transferase</keyword>
<evidence type="ECO:0000256" key="7">
    <source>
        <dbReference type="ARBA" id="ARBA00022692"/>
    </source>
</evidence>
<keyword evidence="12" id="KW-0902">Two-component regulatory system</keyword>
<dbReference type="Gene3D" id="1.10.287.130">
    <property type="match status" value="1"/>
</dbReference>
<keyword evidence="5" id="KW-0597">Phosphoprotein</keyword>
<dbReference type="PANTHER" id="PTHR42878">
    <property type="entry name" value="TWO-COMPONENT HISTIDINE KINASE"/>
    <property type="match status" value="1"/>
</dbReference>
<evidence type="ECO:0000256" key="10">
    <source>
        <dbReference type="ARBA" id="ARBA00022840"/>
    </source>
</evidence>
<dbReference type="InterPro" id="IPR036890">
    <property type="entry name" value="HATPase_C_sf"/>
</dbReference>
<organism evidence="19 20">
    <name type="scientific">Planobispora rosea</name>
    <dbReference type="NCBI Taxonomy" id="35762"/>
    <lineage>
        <taxon>Bacteria</taxon>
        <taxon>Bacillati</taxon>
        <taxon>Actinomycetota</taxon>
        <taxon>Actinomycetes</taxon>
        <taxon>Streptosporangiales</taxon>
        <taxon>Streptosporangiaceae</taxon>
        <taxon>Planobispora</taxon>
    </lineage>
</organism>
<feature type="transmembrane region" description="Helical" evidence="15">
    <location>
        <begin position="322"/>
        <end position="346"/>
    </location>
</feature>
<evidence type="ECO:0000259" key="18">
    <source>
        <dbReference type="PROSITE" id="PS50113"/>
    </source>
</evidence>
<evidence type="ECO:0000256" key="14">
    <source>
        <dbReference type="ARBA" id="ARBA00039401"/>
    </source>
</evidence>
<dbReference type="Gene3D" id="3.30.565.10">
    <property type="entry name" value="Histidine kinase-like ATPase, C-terminal domain"/>
    <property type="match status" value="1"/>
</dbReference>
<dbReference type="PANTHER" id="PTHR42878:SF7">
    <property type="entry name" value="SENSOR HISTIDINE KINASE GLRK"/>
    <property type="match status" value="1"/>
</dbReference>
<dbReference type="PROSITE" id="PS50109">
    <property type="entry name" value="HIS_KIN"/>
    <property type="match status" value="1"/>
</dbReference>
<dbReference type="Gene3D" id="3.30.450.20">
    <property type="entry name" value="PAS domain"/>
    <property type="match status" value="2"/>
</dbReference>
<dbReference type="CDD" id="cd00082">
    <property type="entry name" value="HisKA"/>
    <property type="match status" value="1"/>
</dbReference>
<comment type="subcellular location">
    <subcellularLocation>
        <location evidence="3">Cell membrane</location>
    </subcellularLocation>
    <subcellularLocation>
        <location evidence="2">Membrane</location>
        <topology evidence="2">Multi-pass membrane protein</topology>
    </subcellularLocation>
</comment>
<dbReference type="InterPro" id="IPR003661">
    <property type="entry name" value="HisK_dim/P_dom"/>
</dbReference>
<evidence type="ECO:0000259" key="17">
    <source>
        <dbReference type="PROSITE" id="PS50112"/>
    </source>
</evidence>
<keyword evidence="7 15" id="KW-0812">Transmembrane</keyword>
<accession>A0A8J3S7R6</accession>
<dbReference type="InterPro" id="IPR035965">
    <property type="entry name" value="PAS-like_dom_sf"/>
</dbReference>
<dbReference type="Pfam" id="PF02518">
    <property type="entry name" value="HATPase_c"/>
    <property type="match status" value="1"/>
</dbReference>
<keyword evidence="13 15" id="KW-0472">Membrane</keyword>